<keyword evidence="2 4" id="KW-0442">Lipid degradation</keyword>
<dbReference type="EMBL" id="QZEZ01000007">
    <property type="protein sequence ID" value="RJK94358.1"/>
    <property type="molecule type" value="Genomic_DNA"/>
</dbReference>
<dbReference type="PROSITE" id="PS51635">
    <property type="entry name" value="PNPLA"/>
    <property type="match status" value="1"/>
</dbReference>
<dbReference type="InterPro" id="IPR016035">
    <property type="entry name" value="Acyl_Trfase/lysoPLipase"/>
</dbReference>
<proteinExistence type="predicted"/>
<feature type="active site" description="Proton acceptor" evidence="4">
    <location>
        <position position="186"/>
    </location>
</feature>
<keyword evidence="1 4" id="KW-0378">Hydrolase</keyword>
<evidence type="ECO:0000313" key="7">
    <source>
        <dbReference type="Proteomes" id="UP000265614"/>
    </source>
</evidence>
<dbReference type="GO" id="GO:0016787">
    <property type="term" value="F:hydrolase activity"/>
    <property type="evidence" value="ECO:0007669"/>
    <property type="project" value="UniProtKB-UniRule"/>
</dbReference>
<dbReference type="PANTHER" id="PTHR14226">
    <property type="entry name" value="NEUROPATHY TARGET ESTERASE/SWISS CHEESE D.MELANOGASTER"/>
    <property type="match status" value="1"/>
</dbReference>
<dbReference type="AlphaFoldDB" id="A0A3A3YYY9"/>
<keyword evidence="3 4" id="KW-0443">Lipid metabolism</keyword>
<feature type="short sequence motif" description="GXSXG" evidence="4">
    <location>
        <begin position="55"/>
        <end position="59"/>
    </location>
</feature>
<feature type="short sequence motif" description="DGA/G" evidence="4">
    <location>
        <begin position="186"/>
        <end position="188"/>
    </location>
</feature>
<dbReference type="GO" id="GO:0016042">
    <property type="term" value="P:lipid catabolic process"/>
    <property type="evidence" value="ECO:0007669"/>
    <property type="project" value="UniProtKB-UniRule"/>
</dbReference>
<dbReference type="SUPFAM" id="SSF52151">
    <property type="entry name" value="FabD/lysophospholipase-like"/>
    <property type="match status" value="1"/>
</dbReference>
<protein>
    <recommendedName>
        <fullName evidence="5">PNPLA domain-containing protein</fullName>
    </recommendedName>
</protein>
<evidence type="ECO:0000256" key="1">
    <source>
        <dbReference type="ARBA" id="ARBA00022801"/>
    </source>
</evidence>
<evidence type="ECO:0000256" key="4">
    <source>
        <dbReference type="PROSITE-ProRule" id="PRU01161"/>
    </source>
</evidence>
<keyword evidence="7" id="KW-1185">Reference proteome</keyword>
<dbReference type="PANTHER" id="PTHR14226:SF29">
    <property type="entry name" value="NEUROPATHY TARGET ESTERASE SWS"/>
    <property type="match status" value="1"/>
</dbReference>
<dbReference type="Pfam" id="PF01734">
    <property type="entry name" value="Patatin"/>
    <property type="match status" value="1"/>
</dbReference>
<evidence type="ECO:0000259" key="5">
    <source>
        <dbReference type="PROSITE" id="PS51635"/>
    </source>
</evidence>
<feature type="active site" description="Nucleophile" evidence="4">
    <location>
        <position position="57"/>
    </location>
</feature>
<gene>
    <name evidence="6" type="ORF">D5H78_14885</name>
</gene>
<sequence>MEGPTPAGGPVSTADARPAGRTLLVLGGGGALGAYQAGAVRALLRAGVVPDALYGCSAGALNGAFLAAEPTPERAAALTGWWSDPRTRAVLAPTGWARLRGATALLTTRGLALHDARPLRRLVAEHVPGGDLAALPVPLVVTTTCLDCGAAEHHAAGPVDDVLAASCALPGLFGPVRLGDGHLHVDGGVVCGVPVERALADAGPDDRVLVLDCGLAPVTGRPGACAADPTPRELAEEACGLPLGPSRGAYVPPVETARGLVEVVLRSFTVARAVANRAAVAAALGDPRVHVLPHVADAWAAGLLERLPAGPRDLGATAALVDAGAAAATAWLGASSGSAVPA</sequence>
<evidence type="ECO:0000313" key="6">
    <source>
        <dbReference type="EMBL" id="RJK94358.1"/>
    </source>
</evidence>
<dbReference type="InterPro" id="IPR050301">
    <property type="entry name" value="NTE"/>
</dbReference>
<dbReference type="OrthoDB" id="4080114at2"/>
<evidence type="ECO:0000256" key="2">
    <source>
        <dbReference type="ARBA" id="ARBA00022963"/>
    </source>
</evidence>
<reference evidence="6 7" key="1">
    <citation type="submission" date="2018-09" db="EMBL/GenBank/DDBJ databases">
        <title>YIM 75000 draft genome.</title>
        <authorList>
            <person name="Tang S."/>
            <person name="Feng Y."/>
        </authorList>
    </citation>
    <scope>NUCLEOTIDE SEQUENCE [LARGE SCALE GENOMIC DNA]</scope>
    <source>
        <strain evidence="6 7">YIM 75000</strain>
    </source>
</reference>
<feature type="short sequence motif" description="GXGXXG" evidence="4">
    <location>
        <begin position="28"/>
        <end position="33"/>
    </location>
</feature>
<evidence type="ECO:0000256" key="3">
    <source>
        <dbReference type="ARBA" id="ARBA00023098"/>
    </source>
</evidence>
<dbReference type="Proteomes" id="UP000265614">
    <property type="component" value="Unassembled WGS sequence"/>
</dbReference>
<accession>A0A3A3YYY9</accession>
<name>A0A3A3YYY9_9ACTN</name>
<feature type="domain" description="PNPLA" evidence="5">
    <location>
        <begin position="24"/>
        <end position="199"/>
    </location>
</feature>
<dbReference type="InterPro" id="IPR002641">
    <property type="entry name" value="PNPLA_dom"/>
</dbReference>
<dbReference type="Gene3D" id="3.40.1090.10">
    <property type="entry name" value="Cytosolic phospholipase A2 catalytic domain"/>
    <property type="match status" value="2"/>
</dbReference>
<comment type="caution">
    <text evidence="6">The sequence shown here is derived from an EMBL/GenBank/DDBJ whole genome shotgun (WGS) entry which is preliminary data.</text>
</comment>
<organism evidence="6 7">
    <name type="scientific">Vallicoccus soli</name>
    <dbReference type="NCBI Taxonomy" id="2339232"/>
    <lineage>
        <taxon>Bacteria</taxon>
        <taxon>Bacillati</taxon>
        <taxon>Actinomycetota</taxon>
        <taxon>Actinomycetes</taxon>
        <taxon>Motilibacterales</taxon>
        <taxon>Vallicoccaceae</taxon>
        <taxon>Vallicoccus</taxon>
    </lineage>
</organism>